<evidence type="ECO:0000313" key="2">
    <source>
        <dbReference type="Proteomes" id="UP001497497"/>
    </source>
</evidence>
<dbReference type="AlphaFoldDB" id="A0AAV2IFB7"/>
<protein>
    <submittedName>
        <fullName evidence="1">Uncharacterized protein</fullName>
    </submittedName>
</protein>
<dbReference type="PANTHER" id="PTHR20872">
    <property type="match status" value="1"/>
</dbReference>
<dbReference type="Gene3D" id="3.80.10.10">
    <property type="entry name" value="Ribonuclease Inhibitor"/>
    <property type="match status" value="1"/>
</dbReference>
<proteinExistence type="predicted"/>
<gene>
    <name evidence="1" type="ORF">GSLYS_00018765001</name>
</gene>
<accession>A0AAV2IFB7</accession>
<keyword evidence="2" id="KW-1185">Reference proteome</keyword>
<dbReference type="InterPro" id="IPR032675">
    <property type="entry name" value="LRR_dom_sf"/>
</dbReference>
<dbReference type="PANTHER" id="PTHR20872:SF1">
    <property type="entry name" value="F-BOX DOMAIN-CONTAINING PROTEIN"/>
    <property type="match status" value="1"/>
</dbReference>
<organism evidence="1 2">
    <name type="scientific">Lymnaea stagnalis</name>
    <name type="common">Great pond snail</name>
    <name type="synonym">Helix stagnalis</name>
    <dbReference type="NCBI Taxonomy" id="6523"/>
    <lineage>
        <taxon>Eukaryota</taxon>
        <taxon>Metazoa</taxon>
        <taxon>Spiralia</taxon>
        <taxon>Lophotrochozoa</taxon>
        <taxon>Mollusca</taxon>
        <taxon>Gastropoda</taxon>
        <taxon>Heterobranchia</taxon>
        <taxon>Euthyneura</taxon>
        <taxon>Panpulmonata</taxon>
        <taxon>Hygrophila</taxon>
        <taxon>Lymnaeoidea</taxon>
        <taxon>Lymnaeidae</taxon>
        <taxon>Lymnaea</taxon>
    </lineage>
</organism>
<sequence length="403" mass="46207">MILSQETLALIFKRYSQHFQNLAFEMSNFQALDDTCRMLLQDLNTDCRLKCITLKLGSVRTNNTQSQQISSQQSNDLALIESLIYNSTRLQHINIISWPVESGIVEELGKCPLFSALLSNTKLSQLKSLNLYYADHKMGPWTPFIPRLPSTASTLTLVSHFKYLKCLSLRSPMLSDELLREIVSEKRSRLEALKILIMPSNHPNNHRTPDISPGTWSAVTLSSPQLKVEYLISTRIPFEHLRKMLTPDIPLASVIILNYGKCDKELIEIMPEYYSATLENFTSLCDSPENDEALIKVVTTCPQLKSLCYYGEISYLSIIEMARIISLQGRKFDCFKFNPKNVRTNLDPGENDETVIKKNGSSEEYDLVAVRQWHRDEDDHQKKLDIMAESVSRALGYHWYLEK</sequence>
<dbReference type="Proteomes" id="UP001497497">
    <property type="component" value="Unassembled WGS sequence"/>
</dbReference>
<comment type="caution">
    <text evidence="1">The sequence shown here is derived from an EMBL/GenBank/DDBJ whole genome shotgun (WGS) entry which is preliminary data.</text>
</comment>
<evidence type="ECO:0000313" key="1">
    <source>
        <dbReference type="EMBL" id="CAL1545282.1"/>
    </source>
</evidence>
<dbReference type="EMBL" id="CAXITT010000695">
    <property type="protein sequence ID" value="CAL1545282.1"/>
    <property type="molecule type" value="Genomic_DNA"/>
</dbReference>
<name>A0AAV2IFB7_LYMST</name>
<reference evidence="1 2" key="1">
    <citation type="submission" date="2024-04" db="EMBL/GenBank/DDBJ databases">
        <authorList>
            <consortium name="Genoscope - CEA"/>
            <person name="William W."/>
        </authorList>
    </citation>
    <scope>NUCLEOTIDE SEQUENCE [LARGE SCALE GENOMIC DNA]</scope>
</reference>